<dbReference type="AlphaFoldDB" id="A0A1L7I612"/>
<protein>
    <submittedName>
        <fullName evidence="1">Uncharacterized protein</fullName>
    </submittedName>
</protein>
<dbReference type="Proteomes" id="UP000186230">
    <property type="component" value="Chromosome"/>
</dbReference>
<dbReference type="InterPro" id="IPR002645">
    <property type="entry name" value="STAS_dom"/>
</dbReference>
<evidence type="ECO:0000313" key="2">
    <source>
        <dbReference type="Proteomes" id="UP000186230"/>
    </source>
</evidence>
<dbReference type="Gene3D" id="3.30.750.24">
    <property type="entry name" value="STAS domain"/>
    <property type="match status" value="1"/>
</dbReference>
<reference evidence="1 2" key="1">
    <citation type="submission" date="2016-07" db="EMBL/GenBank/DDBJ databases">
        <title>Multi-omics approach to identify versatile polysaccharide utilization systems of a marine flavobacterium Gramella flava.</title>
        <authorList>
            <person name="Tang K."/>
        </authorList>
    </citation>
    <scope>NUCLEOTIDE SEQUENCE [LARGE SCALE GENOMIC DNA]</scope>
    <source>
        <strain evidence="1 2">JLT2011</strain>
    </source>
</reference>
<dbReference type="SUPFAM" id="SSF52091">
    <property type="entry name" value="SpoIIaa-like"/>
    <property type="match status" value="1"/>
</dbReference>
<gene>
    <name evidence="1" type="ORF">GRFL_2292</name>
</gene>
<evidence type="ECO:0000313" key="1">
    <source>
        <dbReference type="EMBL" id="APU69016.1"/>
    </source>
</evidence>
<dbReference type="PROSITE" id="PS50801">
    <property type="entry name" value="STAS"/>
    <property type="match status" value="1"/>
</dbReference>
<dbReference type="RefSeq" id="WP_158091626.1">
    <property type="nucleotide sequence ID" value="NZ_AMRU01000009.1"/>
</dbReference>
<dbReference type="EMBL" id="CP016359">
    <property type="protein sequence ID" value="APU69016.1"/>
    <property type="molecule type" value="Genomic_DNA"/>
</dbReference>
<organism evidence="1 2">
    <name type="scientific">Christiangramia flava JLT2011</name>
    <dbReference type="NCBI Taxonomy" id="1229726"/>
    <lineage>
        <taxon>Bacteria</taxon>
        <taxon>Pseudomonadati</taxon>
        <taxon>Bacteroidota</taxon>
        <taxon>Flavobacteriia</taxon>
        <taxon>Flavobacteriales</taxon>
        <taxon>Flavobacteriaceae</taxon>
        <taxon>Christiangramia</taxon>
    </lineage>
</organism>
<dbReference type="InterPro" id="IPR036513">
    <property type="entry name" value="STAS_dom_sf"/>
</dbReference>
<keyword evidence="2" id="KW-1185">Reference proteome</keyword>
<accession>A0A1L7I612</accession>
<dbReference type="Pfam" id="PF01740">
    <property type="entry name" value="STAS"/>
    <property type="match status" value="1"/>
</dbReference>
<sequence>MNGQINSENVSEVEKQIDDLLDTYEGVSLDLNDISSIDTCGFFMLYVVQQRALLHGKKVEIEWATNDMIKKHAAGSQLSFLFGSLKLV</sequence>
<proteinExistence type="predicted"/>
<name>A0A1L7I612_9FLAO</name>
<dbReference type="KEGG" id="gfl:GRFL_2292"/>